<keyword evidence="5" id="KW-0949">S-adenosyl-L-methionine</keyword>
<feature type="compositionally biased region" description="Polar residues" evidence="8">
    <location>
        <begin position="91"/>
        <end position="102"/>
    </location>
</feature>
<dbReference type="GO" id="GO:0000179">
    <property type="term" value="F:rRNA (adenine-N6,N6-)-dimethyltransferase activity"/>
    <property type="evidence" value="ECO:0007669"/>
    <property type="project" value="TreeGrafter"/>
</dbReference>
<dbReference type="InterPro" id="IPR001737">
    <property type="entry name" value="KsgA/Erm"/>
</dbReference>
<dbReference type="GO" id="GO:0005759">
    <property type="term" value="C:mitochondrial matrix"/>
    <property type="evidence" value="ECO:0007669"/>
    <property type="project" value="TreeGrafter"/>
</dbReference>
<dbReference type="EMBL" id="CP144103">
    <property type="protein sequence ID" value="WWC90073.1"/>
    <property type="molecule type" value="Genomic_DNA"/>
</dbReference>
<sequence length="556" mass="62861">MSKIINRIPPLPPAKTWSKHFPSKYLPNSPDRNMIRKSIGRKLLANQSMCDEFVKSLKIRKDEIIIEGYSGVGNLTRSLLSGGNSLNGASKLWNPSLSPKTDQQQEEDQILSSSSDTIPAKKTKKKSTKKDVTYPSWLEDLPTYNQHIPEQEQSDIKIPNDNNLNNKPKLVVSTEGSLEILTRSMNYSTKNNSIPLSLTGREISSDPYTRPVPIIKSSLHENLYLSHSTVYVWPTLPKILENPLIQKHLPIIQPDLPPGSIESTKRNWDDKEPPITVVCQLPDSSIGEQLAAQWIGSAVGDPDQKRTWIWEWGRIRLALLCGKSLYDRILAPPASIIHCKLSILTQALFDIVPLPPYHHVANIDKQSKFTHDRPIKPLSEIPPSSIQPNGIPNPSESSCPSLKEFKLNEHDWSKRTTSYPLDFYPPSTSAQRLIGKPLDRPELLGLLLIPKVQSPILSSQKDVWDFVMRRLFVRDTLSLKQALPNLSFGADTLIKQIEEQNDFRGIPVNPERIIRDLNVHEWLRIVDVFDQWAFKPDNLILDSGSPDETSREVGQD</sequence>
<dbReference type="PANTHER" id="PTHR11727">
    <property type="entry name" value="DIMETHYLADENOSINE TRANSFERASE"/>
    <property type="match status" value="1"/>
</dbReference>
<evidence type="ECO:0000256" key="1">
    <source>
        <dbReference type="ARBA" id="ARBA00004173"/>
    </source>
</evidence>
<dbReference type="InterPro" id="IPR029063">
    <property type="entry name" value="SAM-dependent_MTases_sf"/>
</dbReference>
<accession>A0AAX4JZX4</accession>
<evidence type="ECO:0000256" key="6">
    <source>
        <dbReference type="ARBA" id="ARBA00022884"/>
    </source>
</evidence>
<name>A0AAX4JZX4_9TREE</name>
<evidence type="ECO:0000313" key="10">
    <source>
        <dbReference type="Proteomes" id="UP001355207"/>
    </source>
</evidence>
<dbReference type="Gene3D" id="1.10.8.100">
    <property type="entry name" value="Ribosomal RNA adenine dimethylase-like, domain 2"/>
    <property type="match status" value="1"/>
</dbReference>
<dbReference type="GO" id="GO:0034246">
    <property type="term" value="F:mitochondrial transcription factor activity"/>
    <property type="evidence" value="ECO:0007669"/>
    <property type="project" value="TreeGrafter"/>
</dbReference>
<dbReference type="AlphaFoldDB" id="A0AAX4JZX4"/>
<dbReference type="GeneID" id="91095676"/>
<evidence type="ECO:0000256" key="8">
    <source>
        <dbReference type="SAM" id="MobiDB-lite"/>
    </source>
</evidence>
<evidence type="ECO:0000256" key="2">
    <source>
        <dbReference type="ARBA" id="ARBA00013836"/>
    </source>
</evidence>
<evidence type="ECO:0000313" key="9">
    <source>
        <dbReference type="EMBL" id="WWC90073.1"/>
    </source>
</evidence>
<keyword evidence="4" id="KW-0808">Transferase</keyword>
<keyword evidence="6" id="KW-0694">RNA-binding</keyword>
<feature type="compositionally biased region" description="Polar residues" evidence="8">
    <location>
        <begin position="382"/>
        <end position="398"/>
    </location>
</feature>
<dbReference type="Gene3D" id="3.40.50.150">
    <property type="entry name" value="Vaccinia Virus protein VP39"/>
    <property type="match status" value="2"/>
</dbReference>
<dbReference type="InterPro" id="IPR023165">
    <property type="entry name" value="rRNA_Ade_diMease-like_C"/>
</dbReference>
<comment type="function">
    <text evidence="7">Mitochondrial transcription factor that confers selective promoter recognition on the core subunit of the yeast mitochondrial RNA polymerase. Interacts with DNA in a non-specific manner.</text>
</comment>
<reference evidence="9 10" key="1">
    <citation type="submission" date="2024-01" db="EMBL/GenBank/DDBJ databases">
        <title>Comparative genomics of Cryptococcus and Kwoniella reveals pathogenesis evolution and contrasting modes of karyotype evolution via chromosome fusion or intercentromeric recombination.</title>
        <authorList>
            <person name="Coelho M.A."/>
            <person name="David-Palma M."/>
            <person name="Shea T."/>
            <person name="Bowers K."/>
            <person name="McGinley-Smith S."/>
            <person name="Mohammad A.W."/>
            <person name="Gnirke A."/>
            <person name="Yurkov A.M."/>
            <person name="Nowrousian M."/>
            <person name="Sun S."/>
            <person name="Cuomo C.A."/>
            <person name="Heitman J."/>
        </authorList>
    </citation>
    <scope>NUCLEOTIDE SEQUENCE [LARGE SCALE GENOMIC DNA]</scope>
    <source>
        <strain evidence="9 10">CBS 6074</strain>
    </source>
</reference>
<keyword evidence="10" id="KW-1185">Reference proteome</keyword>
<dbReference type="Proteomes" id="UP001355207">
    <property type="component" value="Chromosome 6"/>
</dbReference>
<dbReference type="GO" id="GO:0006391">
    <property type="term" value="P:transcription initiation at mitochondrial promoter"/>
    <property type="evidence" value="ECO:0007669"/>
    <property type="project" value="TreeGrafter"/>
</dbReference>
<protein>
    <recommendedName>
        <fullName evidence="2">Mitochondrial transcription factor 1</fullName>
    </recommendedName>
</protein>
<dbReference type="GO" id="GO:0003723">
    <property type="term" value="F:RNA binding"/>
    <property type="evidence" value="ECO:0007669"/>
    <property type="project" value="UniProtKB-KW"/>
</dbReference>
<gene>
    <name evidence="9" type="ORF">L201_005006</name>
</gene>
<feature type="region of interest" description="Disordered" evidence="8">
    <location>
        <begin position="91"/>
        <end position="129"/>
    </location>
</feature>
<dbReference type="SUPFAM" id="SSF53335">
    <property type="entry name" value="S-adenosyl-L-methionine-dependent methyltransferases"/>
    <property type="match status" value="1"/>
</dbReference>
<evidence type="ECO:0000256" key="4">
    <source>
        <dbReference type="ARBA" id="ARBA00022679"/>
    </source>
</evidence>
<dbReference type="RefSeq" id="XP_066076836.1">
    <property type="nucleotide sequence ID" value="XM_066220739.1"/>
</dbReference>
<dbReference type="PANTHER" id="PTHR11727:SF17">
    <property type="entry name" value="DIMETHYLADENOSINE TRANSFERASE 1, MITOCHONDRIAL"/>
    <property type="match status" value="1"/>
</dbReference>
<keyword evidence="3" id="KW-0489">Methyltransferase</keyword>
<evidence type="ECO:0000256" key="5">
    <source>
        <dbReference type="ARBA" id="ARBA00022691"/>
    </source>
</evidence>
<organism evidence="9 10">
    <name type="scientific">Kwoniella dendrophila CBS 6074</name>
    <dbReference type="NCBI Taxonomy" id="1295534"/>
    <lineage>
        <taxon>Eukaryota</taxon>
        <taxon>Fungi</taxon>
        <taxon>Dikarya</taxon>
        <taxon>Basidiomycota</taxon>
        <taxon>Agaricomycotina</taxon>
        <taxon>Tremellomycetes</taxon>
        <taxon>Tremellales</taxon>
        <taxon>Cryptococcaceae</taxon>
        <taxon>Kwoniella</taxon>
    </lineage>
</organism>
<evidence type="ECO:0000256" key="3">
    <source>
        <dbReference type="ARBA" id="ARBA00022603"/>
    </source>
</evidence>
<evidence type="ECO:0000256" key="7">
    <source>
        <dbReference type="ARBA" id="ARBA00024915"/>
    </source>
</evidence>
<feature type="region of interest" description="Disordered" evidence="8">
    <location>
        <begin position="379"/>
        <end position="398"/>
    </location>
</feature>
<proteinExistence type="predicted"/>
<comment type="subcellular location">
    <subcellularLocation>
        <location evidence="1">Mitochondrion</location>
    </subcellularLocation>
</comment>